<dbReference type="EMBL" id="JAPEIS010000005">
    <property type="protein sequence ID" value="KAJ8066206.1"/>
    <property type="molecule type" value="Genomic_DNA"/>
</dbReference>
<protein>
    <submittedName>
        <fullName evidence="1">Uncharacterized protein</fullName>
    </submittedName>
</protein>
<evidence type="ECO:0000313" key="2">
    <source>
        <dbReference type="Proteomes" id="UP001152300"/>
    </source>
</evidence>
<dbReference type="AlphaFoldDB" id="A0A9X0ANV3"/>
<dbReference type="Proteomes" id="UP001152300">
    <property type="component" value="Unassembled WGS sequence"/>
</dbReference>
<sequence length="55" mass="6166">MTTKVFDIESVYDEWDRMYPRAGPRTVDGDRAYQILSGAAHPSDGLPCRVTLVAH</sequence>
<keyword evidence="2" id="KW-1185">Reference proteome</keyword>
<organism evidence="1 2">
    <name type="scientific">Sclerotinia nivalis</name>
    <dbReference type="NCBI Taxonomy" id="352851"/>
    <lineage>
        <taxon>Eukaryota</taxon>
        <taxon>Fungi</taxon>
        <taxon>Dikarya</taxon>
        <taxon>Ascomycota</taxon>
        <taxon>Pezizomycotina</taxon>
        <taxon>Leotiomycetes</taxon>
        <taxon>Helotiales</taxon>
        <taxon>Sclerotiniaceae</taxon>
        <taxon>Sclerotinia</taxon>
    </lineage>
</organism>
<comment type="caution">
    <text evidence="1">The sequence shown here is derived from an EMBL/GenBank/DDBJ whole genome shotgun (WGS) entry which is preliminary data.</text>
</comment>
<accession>A0A9X0ANV3</accession>
<name>A0A9X0ANV3_9HELO</name>
<reference evidence="1" key="1">
    <citation type="submission" date="2022-11" db="EMBL/GenBank/DDBJ databases">
        <title>Genome Resource of Sclerotinia nivalis Strain SnTB1, a Plant Pathogen Isolated from American Ginseng.</title>
        <authorList>
            <person name="Fan S."/>
        </authorList>
    </citation>
    <scope>NUCLEOTIDE SEQUENCE</scope>
    <source>
        <strain evidence="1">SnTB1</strain>
    </source>
</reference>
<gene>
    <name evidence="1" type="ORF">OCU04_005291</name>
</gene>
<proteinExistence type="predicted"/>
<evidence type="ECO:0000313" key="1">
    <source>
        <dbReference type="EMBL" id="KAJ8066206.1"/>
    </source>
</evidence>